<feature type="region of interest" description="Disordered" evidence="1">
    <location>
        <begin position="1037"/>
        <end position="1058"/>
    </location>
</feature>
<comment type="caution">
    <text evidence="2">The sequence shown here is derived from an EMBL/GenBank/DDBJ whole genome shotgun (WGS) entry which is preliminary data.</text>
</comment>
<evidence type="ECO:0000313" key="2">
    <source>
        <dbReference type="EMBL" id="CAE8584087.1"/>
    </source>
</evidence>
<dbReference type="PANTHER" id="PTHR31043:SF3">
    <property type="entry name" value="NEPHROCYSTIN-4"/>
    <property type="match status" value="1"/>
</dbReference>
<dbReference type="InterPro" id="IPR029775">
    <property type="entry name" value="NPHP4"/>
</dbReference>
<feature type="compositionally biased region" description="Low complexity" evidence="1">
    <location>
        <begin position="158"/>
        <end position="190"/>
    </location>
</feature>
<gene>
    <name evidence="2" type="ORF">PGLA1383_LOCUS3032</name>
</gene>
<proteinExistence type="predicted"/>
<feature type="compositionally biased region" description="Pro residues" evidence="1">
    <location>
        <begin position="60"/>
        <end position="73"/>
    </location>
</feature>
<feature type="compositionally biased region" description="Low complexity" evidence="1">
    <location>
        <begin position="435"/>
        <end position="445"/>
    </location>
</feature>
<dbReference type="OrthoDB" id="438813at2759"/>
<feature type="non-terminal residue" evidence="2">
    <location>
        <position position="1200"/>
    </location>
</feature>
<dbReference type="PANTHER" id="PTHR31043">
    <property type="entry name" value="NEPHROCYSTIN-4"/>
    <property type="match status" value="1"/>
</dbReference>
<evidence type="ECO:0000313" key="3">
    <source>
        <dbReference type="Proteomes" id="UP000654075"/>
    </source>
</evidence>
<dbReference type="EMBL" id="CAJNNV010001007">
    <property type="protein sequence ID" value="CAE8584087.1"/>
    <property type="molecule type" value="Genomic_DNA"/>
</dbReference>
<feature type="compositionally biased region" description="Low complexity" evidence="1">
    <location>
        <begin position="94"/>
        <end position="111"/>
    </location>
</feature>
<feature type="region of interest" description="Disordered" evidence="1">
    <location>
        <begin position="1"/>
        <end position="218"/>
    </location>
</feature>
<organism evidence="2 3">
    <name type="scientific">Polarella glacialis</name>
    <name type="common">Dinoflagellate</name>
    <dbReference type="NCBI Taxonomy" id="89957"/>
    <lineage>
        <taxon>Eukaryota</taxon>
        <taxon>Sar</taxon>
        <taxon>Alveolata</taxon>
        <taxon>Dinophyceae</taxon>
        <taxon>Suessiales</taxon>
        <taxon>Suessiaceae</taxon>
        <taxon>Polarella</taxon>
    </lineage>
</organism>
<protein>
    <submittedName>
        <fullName evidence="2">Uncharacterized protein</fullName>
    </submittedName>
</protein>
<accession>A0A813D6U4</accession>
<dbReference type="GO" id="GO:0005856">
    <property type="term" value="C:cytoskeleton"/>
    <property type="evidence" value="ECO:0007669"/>
    <property type="project" value="InterPro"/>
</dbReference>
<feature type="compositionally biased region" description="Pro residues" evidence="1">
    <location>
        <begin position="191"/>
        <end position="203"/>
    </location>
</feature>
<dbReference type="GO" id="GO:0097730">
    <property type="term" value="C:non-motile cilium"/>
    <property type="evidence" value="ECO:0007669"/>
    <property type="project" value="InterPro"/>
</dbReference>
<feature type="compositionally biased region" description="Low complexity" evidence="1">
    <location>
        <begin position="74"/>
        <end position="87"/>
    </location>
</feature>
<name>A0A813D6U4_POLGL</name>
<feature type="compositionally biased region" description="Low complexity" evidence="1">
    <location>
        <begin position="24"/>
        <end position="59"/>
    </location>
</feature>
<keyword evidence="3" id="KW-1185">Reference proteome</keyword>
<feature type="region of interest" description="Disordered" evidence="1">
    <location>
        <begin position="982"/>
        <end position="1019"/>
    </location>
</feature>
<sequence length="1200" mass="123164">PEPAAKPSGGGMFGWLRGNPKTPAAPAAAGTAIAAPAPGAAPAAPGSAPAAGALIGPGAAPAPPAPAPAPGPPLAAAAVPGGFGAPGTLPPGTAPGTAAAPGTLPPGAAAPWQPPLAAGQASLPPWQQPLGSGQPSLPPWQQPLAAGQPSQPPPQTLPPWQQQVPAGATPAPWSTAAAPQGPGAPGGPQQPVLPQPPLLPMPPRRQLAQPKRPAQLRQEDLRAAVESWISLWQDCRSLAPMPPVVAGNGCGEGRLYILRVACVADFEIPVVAAGNLGRAALMQLGRAAESDAPEALAVYIRLSLIYAPAGTRPEIYGHTFLGPRLPVRRAVSRVTTGSSQGVLCVTAAVEPSQTFILRSASASRELQLLAEVVVFEDPPKRPVPGGPPVASRIWRLALPGAGMAKARAAPKPKPKPAPQRSQTGLGLAGPPPAAAPAGTWPPAGGRADMPWPFQSMPAVPPIGLGAVFQGPSGPVVNTGLPAQDEGITLGWSLLRFDLATEGRRLLPQRRLRAGALRQQLVKMPATTLALQGAALGKAPPKKSGLSADIAAEAALEQLLLLSNPDKGALKQVGTLDVDLEALPLPEVARRLLPQDFPAPAEAQRLGGITVTEDPLDGLLLEADISPSPLEPDVSLRGLCITMPDAGWLDGLVQKLPMPANSGVQSGFGWQLEGLHALAGTHNSLRWLDEPLRGLSSAGVAPCPLDDAGHMWRLTLSRQDGGGSQRWFFGGEVPLEFVCNADCAVVVELVATLRAPGTSALPPSEAASASLLGSQGYTPAEVRQSHTLGWLLALPLYHATSEAVLSGAASSAAPGVRPTVAFELQLLQGPGLSLSGQEVWSPSTPAPLTAGRLGPALAASPMKANFELGGARLLQWLRSHVPDPPRAAVAAPPPAASVMYPSYQQSPLPAPVDLQVATASLLGRPPTAQEVQAAQQSAAFPSLCPPGLQPQVVVTQPHAAAPTPVSAAAAPVVERVYLRDQAVQSDPPPIPGIDDNVIAAGVPGSSSHANAGTQSGPLARPLGALDRARLLQELAAPGGSGASAAAAGPSAPVPPDVPQRRPELRWKFEEEDLLQADEVTVELLTHRSFSPNQGERIYFQLRFFLFPPSRTTVAGLAGNPGEACLLRSALTNERLALVYHSDGFATGSAASPASAVHRRLVEHMSARSAEIEMWNADSNMQIGTVSVPLERLARQGQPVAK</sequence>
<dbReference type="GO" id="GO:0090090">
    <property type="term" value="P:negative regulation of canonical Wnt signaling pathway"/>
    <property type="evidence" value="ECO:0007669"/>
    <property type="project" value="InterPro"/>
</dbReference>
<feature type="region of interest" description="Disordered" evidence="1">
    <location>
        <begin position="404"/>
        <end position="447"/>
    </location>
</feature>
<dbReference type="AlphaFoldDB" id="A0A813D6U4"/>
<reference evidence="2" key="1">
    <citation type="submission" date="2021-02" db="EMBL/GenBank/DDBJ databases">
        <authorList>
            <person name="Dougan E. K."/>
            <person name="Rhodes N."/>
            <person name="Thang M."/>
            <person name="Chan C."/>
        </authorList>
    </citation>
    <scope>NUCLEOTIDE SEQUENCE</scope>
</reference>
<evidence type="ECO:0000256" key="1">
    <source>
        <dbReference type="SAM" id="MobiDB-lite"/>
    </source>
</evidence>
<dbReference type="Proteomes" id="UP000654075">
    <property type="component" value="Unassembled WGS sequence"/>
</dbReference>
<feature type="non-terminal residue" evidence="2">
    <location>
        <position position="1"/>
    </location>
</feature>
<feature type="compositionally biased region" description="Polar residues" evidence="1">
    <location>
        <begin position="1003"/>
        <end position="1015"/>
    </location>
</feature>